<evidence type="ECO:0000313" key="5">
    <source>
        <dbReference type="Proteomes" id="UP000442469"/>
    </source>
</evidence>
<name>A0A6N8F2Q1_PAEMA</name>
<keyword evidence="2" id="KW-0175">Coiled coil</keyword>
<dbReference type="EMBL" id="WNZZ01000017">
    <property type="protein sequence ID" value="MUG24762.1"/>
    <property type="molecule type" value="Genomic_DNA"/>
</dbReference>
<accession>A0A6N8F2Q1</accession>
<proteinExistence type="predicted"/>
<comment type="subcellular location">
    <subcellularLocation>
        <location evidence="1">Virion</location>
    </subcellularLocation>
</comment>
<evidence type="ECO:0000313" key="4">
    <source>
        <dbReference type="EMBL" id="MUG24762.1"/>
    </source>
</evidence>
<evidence type="ECO:0000256" key="1">
    <source>
        <dbReference type="ARBA" id="ARBA00004328"/>
    </source>
</evidence>
<organism evidence="4 5">
    <name type="scientific">Paenibacillus macerans</name>
    <name type="common">Bacillus macerans</name>
    <dbReference type="NCBI Taxonomy" id="44252"/>
    <lineage>
        <taxon>Bacteria</taxon>
        <taxon>Bacillati</taxon>
        <taxon>Bacillota</taxon>
        <taxon>Bacilli</taxon>
        <taxon>Bacillales</taxon>
        <taxon>Paenibacillaceae</taxon>
        <taxon>Paenibacillus</taxon>
    </lineage>
</organism>
<sequence>MNHLENLIELRRKSAAKKDEMRAMITAAQTEKRGFTEEEETKYTALEQEMRALEDQIKVEERAQQFAMTAGGVSRTPDDPLHEPEFRSFGDMVKTYRENPLDERLKEYREMAMKTNATGGIFVPPKFSAQLFEVKPETAIVRPRAVVIPADEEAPDAPITFPALDQGSGSNMYGGVEVNWIGEGDEKPVTDAKFKDLNLTPHEVAGHIVVTDKLLRNAPAIDAIVTRLFRGAISAAEDDAFLYGDGKAKPTGAINSPVTVSVARKTANSITYADIVAMLAKAKLGGSLVWAASQSILPQLLTMKDDAGNLIFQPNIANAMTGTLLGYPIRFSENSPVLGEAGDLVLTDFGYYLIKDGAGIYIQASEHPLFKQNKTIIKAFWNVDGKPWLTGPLKLKNGYEVSPFIKLGIPSA</sequence>
<dbReference type="InterPro" id="IPR024455">
    <property type="entry name" value="Phage_capsid"/>
</dbReference>
<protein>
    <submittedName>
        <fullName evidence="4">Phage major capsid protein</fullName>
    </submittedName>
</protein>
<dbReference type="Pfam" id="PF05065">
    <property type="entry name" value="Phage_capsid"/>
    <property type="match status" value="1"/>
</dbReference>
<gene>
    <name evidence="4" type="ORF">GNQ08_20550</name>
</gene>
<dbReference type="AlphaFoldDB" id="A0A6N8F2Q1"/>
<feature type="coiled-coil region" evidence="2">
    <location>
        <begin position="36"/>
        <end position="63"/>
    </location>
</feature>
<dbReference type="InterPro" id="IPR054612">
    <property type="entry name" value="Phage_capsid-like_C"/>
</dbReference>
<dbReference type="NCBIfam" id="TIGR01554">
    <property type="entry name" value="major_cap_HK97"/>
    <property type="match status" value="1"/>
</dbReference>
<dbReference type="Gene3D" id="3.30.2400.10">
    <property type="entry name" value="Major capsid protein gp5"/>
    <property type="match status" value="1"/>
</dbReference>
<dbReference type="Proteomes" id="UP000442469">
    <property type="component" value="Unassembled WGS sequence"/>
</dbReference>
<feature type="domain" description="Phage capsid-like C-terminal" evidence="3">
    <location>
        <begin position="119"/>
        <end position="393"/>
    </location>
</feature>
<evidence type="ECO:0000256" key="2">
    <source>
        <dbReference type="SAM" id="Coils"/>
    </source>
</evidence>
<comment type="caution">
    <text evidence="4">The sequence shown here is derived from an EMBL/GenBank/DDBJ whole genome shotgun (WGS) entry which is preliminary data.</text>
</comment>
<dbReference type="SUPFAM" id="SSF56563">
    <property type="entry name" value="Major capsid protein gp5"/>
    <property type="match status" value="1"/>
</dbReference>
<evidence type="ECO:0000259" key="3">
    <source>
        <dbReference type="Pfam" id="PF05065"/>
    </source>
</evidence>
<reference evidence="4 5" key="1">
    <citation type="submission" date="2019-11" db="EMBL/GenBank/DDBJ databases">
        <title>Draft genome sequences of five Paenibacillus species of dairy origin.</title>
        <authorList>
            <person name="Olajide A.M."/>
            <person name="Chen S."/>
            <person name="Lapointe G."/>
        </authorList>
    </citation>
    <scope>NUCLEOTIDE SEQUENCE [LARGE SCALE GENOMIC DNA]</scope>
    <source>
        <strain evidence="4 5">3CT49</strain>
    </source>
</reference>